<name>A0A1S3I5J9_LINAN</name>
<evidence type="ECO:0000256" key="8">
    <source>
        <dbReference type="ARBA" id="ARBA00023163"/>
    </source>
</evidence>
<feature type="compositionally biased region" description="Polar residues" evidence="11">
    <location>
        <begin position="561"/>
        <end position="584"/>
    </location>
</feature>
<dbReference type="InParanoid" id="A0A1S3I5J9"/>
<feature type="compositionally biased region" description="Basic and acidic residues" evidence="11">
    <location>
        <begin position="267"/>
        <end position="283"/>
    </location>
</feature>
<reference evidence="15" key="1">
    <citation type="submission" date="2025-08" db="UniProtKB">
        <authorList>
            <consortium name="RefSeq"/>
        </authorList>
    </citation>
    <scope>IDENTIFICATION</scope>
    <source>
        <tissue evidence="15">Gonads</tissue>
    </source>
</reference>
<evidence type="ECO:0000256" key="9">
    <source>
        <dbReference type="ARBA" id="ARBA00023242"/>
    </source>
</evidence>
<evidence type="ECO:0000313" key="14">
    <source>
        <dbReference type="Proteomes" id="UP000085678"/>
    </source>
</evidence>
<feature type="region of interest" description="Disordered" evidence="11">
    <location>
        <begin position="484"/>
        <end position="587"/>
    </location>
</feature>
<dbReference type="GO" id="GO:0008270">
    <property type="term" value="F:zinc ion binding"/>
    <property type="evidence" value="ECO:0007669"/>
    <property type="project" value="UniProtKB-KW"/>
</dbReference>
<dbReference type="PROSITE" id="PS50157">
    <property type="entry name" value="ZINC_FINGER_C2H2_2"/>
    <property type="match status" value="8"/>
</dbReference>
<feature type="domain" description="C2H2-type" evidence="12">
    <location>
        <begin position="734"/>
        <end position="762"/>
    </location>
</feature>
<feature type="domain" description="C2H2-type" evidence="12">
    <location>
        <begin position="336"/>
        <end position="363"/>
    </location>
</feature>
<keyword evidence="3" id="KW-0677">Repeat</keyword>
<dbReference type="CDD" id="cd19200">
    <property type="entry name" value="PR-SET_PRDM16_PRDM3"/>
    <property type="match status" value="1"/>
</dbReference>
<keyword evidence="8" id="KW-0804">Transcription</keyword>
<dbReference type="InterPro" id="IPR050331">
    <property type="entry name" value="Zinc_finger"/>
</dbReference>
<dbReference type="FunCoup" id="A0A1S3I5J9">
    <property type="interactions" value="137"/>
</dbReference>
<keyword evidence="5" id="KW-0862">Zinc</keyword>
<keyword evidence="7" id="KW-0238">DNA-binding</keyword>
<dbReference type="GO" id="GO:0005634">
    <property type="term" value="C:nucleus"/>
    <property type="evidence" value="ECO:0007669"/>
    <property type="project" value="UniProtKB-SubCell"/>
</dbReference>
<dbReference type="GeneID" id="106161219"/>
<keyword evidence="6" id="KW-0805">Transcription regulation</keyword>
<feature type="region of interest" description="Disordered" evidence="11">
    <location>
        <begin position="815"/>
        <end position="883"/>
    </location>
</feature>
<dbReference type="Proteomes" id="UP000085678">
    <property type="component" value="Unplaced"/>
</dbReference>
<dbReference type="OrthoDB" id="10004641at2759"/>
<accession>A0A1S3I5J9</accession>
<dbReference type="InterPro" id="IPR036236">
    <property type="entry name" value="Znf_C2H2_sf"/>
</dbReference>
<protein>
    <submittedName>
        <fullName evidence="15">PR domain zinc finger protein 16 isoform X1</fullName>
    </submittedName>
</protein>
<evidence type="ECO:0000256" key="5">
    <source>
        <dbReference type="ARBA" id="ARBA00022833"/>
    </source>
</evidence>
<dbReference type="KEGG" id="lak:106161219"/>
<comment type="subcellular location">
    <subcellularLocation>
        <location evidence="1">Nucleus</location>
    </subcellularLocation>
</comment>
<evidence type="ECO:0000256" key="10">
    <source>
        <dbReference type="PROSITE-ProRule" id="PRU00042"/>
    </source>
</evidence>
<dbReference type="InterPro" id="IPR013087">
    <property type="entry name" value="Znf_C2H2_type"/>
</dbReference>
<sequence length="883" mass="99171">MRKRVVNFDTFAWFRRLQDRFLLAENEEQHLDHDAHAEDHDTLRLQEQECSIMNHNNNVDESQHTDEDTFSESPSDLSHHPPVYIPEDIPIPDDFELRESKVFSGLGVWTRVAVEQGEKFGPFEGILKTSVSDPSSAWEIVDKFGKVQGWVDASDPGTGNWMKYVRSALSRQEQNLMAVQADDQVYYKAIKDISPGEEMLLYARDAVYAENEVDSIQKSIDAEDEVRYSCGECGEAFRSKVALRRHETYVCNNANNIYSKINSEFRENNQNMDGDKSSNDKSASDSQGESELKYGGNYIEEDGDRKFPCEHCDKYFTDPSNLQRHIRAQHVGARCHACPECGKTFATSSGLKQHQHIHSSVKPFQCEVCLKAYTQFSNLCRHKRMHADCRQQIKCKDCGQAFSTVTSLSKHKRFCEGVIRNGTRFGYPIKPPGVVSPQAAPGIPAAYMGFYGPRPLYPFYPPLAAAAAGYHMFPPGHPLALAPSMLPDGKMSQTGSDDSYDDLPNKAKRGSEGSEDERSNLSNQSDLDSAAGSDGENEKEQAPKPAHIKAEYVPPYVSRRSPVSNSNGTPFNLSRSNSPSNNDLDQPLDLSKKVIKKEESDDEGIAATARKTHIYGDVREGGNKLHQAFPMAHPMMMMDKEKFHAFQQNAAKLMAFQPRFPMGAPVSFSTAVPVLSPDTPKTVPATIKNSEAYQYTPGSARSKERYACKFCGKIFPRSANLTRHLRTHTGEQPYKCKYCERSFSISSNLQRHVRNIHNKEKPFKCPLCDRCFGQQTNLDRHLKKHESEGPNVVDSPTNELEEKDDSYFEQIGNFLEKGTPDHDSSLAEEDEIANDSDESDEPLVKKLKVDNNNDSDLAEEEAESPKTVQKPYEIKSAPLACSM</sequence>
<dbReference type="PANTHER" id="PTHR16515">
    <property type="entry name" value="PR DOMAIN ZINC FINGER PROTEIN"/>
    <property type="match status" value="1"/>
</dbReference>
<feature type="domain" description="C2H2-type" evidence="12">
    <location>
        <begin position="228"/>
        <end position="247"/>
    </location>
</feature>
<organism evidence="14 15">
    <name type="scientific">Lingula anatina</name>
    <name type="common">Brachiopod</name>
    <name type="synonym">Lingula unguis</name>
    <dbReference type="NCBI Taxonomy" id="7574"/>
    <lineage>
        <taxon>Eukaryota</taxon>
        <taxon>Metazoa</taxon>
        <taxon>Spiralia</taxon>
        <taxon>Lophotrochozoa</taxon>
        <taxon>Brachiopoda</taxon>
        <taxon>Linguliformea</taxon>
        <taxon>Lingulata</taxon>
        <taxon>Lingulida</taxon>
        <taxon>Linguloidea</taxon>
        <taxon>Lingulidae</taxon>
        <taxon>Lingula</taxon>
    </lineage>
</organism>
<dbReference type="GO" id="GO:0003677">
    <property type="term" value="F:DNA binding"/>
    <property type="evidence" value="ECO:0007669"/>
    <property type="project" value="UniProtKB-KW"/>
</dbReference>
<feature type="compositionally biased region" description="Basic and acidic residues" evidence="11">
    <location>
        <begin position="842"/>
        <end position="851"/>
    </location>
</feature>
<dbReference type="FunFam" id="3.30.160.60:FF:000929">
    <property type="entry name" value="Uncharacterized protein, isoform B"/>
    <property type="match status" value="1"/>
</dbReference>
<feature type="domain" description="C2H2-type" evidence="12">
    <location>
        <begin position="393"/>
        <end position="425"/>
    </location>
</feature>
<evidence type="ECO:0000256" key="2">
    <source>
        <dbReference type="ARBA" id="ARBA00022723"/>
    </source>
</evidence>
<dbReference type="InterPro" id="IPR001214">
    <property type="entry name" value="SET_dom"/>
</dbReference>
<dbReference type="FunFam" id="3.30.160.60:FF:000126">
    <property type="entry name" value="Mds1 and evi1 complex locus protein"/>
    <property type="match status" value="1"/>
</dbReference>
<dbReference type="FunFam" id="3.30.160.60:FF:000150">
    <property type="entry name" value="Mds1 and evi1 complex locus protein"/>
    <property type="match status" value="1"/>
</dbReference>
<feature type="domain" description="SET" evidence="13">
    <location>
        <begin position="93"/>
        <end position="204"/>
    </location>
</feature>
<evidence type="ECO:0000259" key="12">
    <source>
        <dbReference type="PROSITE" id="PS50157"/>
    </source>
</evidence>
<dbReference type="PROSITE" id="PS50280">
    <property type="entry name" value="SET"/>
    <property type="match status" value="1"/>
</dbReference>
<dbReference type="PROSITE" id="PS00028">
    <property type="entry name" value="ZINC_FINGER_C2H2_1"/>
    <property type="match status" value="6"/>
</dbReference>
<dbReference type="FunFam" id="3.30.160.60:FF:000159">
    <property type="entry name" value="Mds1 and evi1 complex locus protein"/>
    <property type="match status" value="1"/>
</dbReference>
<feature type="domain" description="C2H2-type" evidence="12">
    <location>
        <begin position="706"/>
        <end position="733"/>
    </location>
</feature>
<keyword evidence="2" id="KW-0479">Metal-binding</keyword>
<dbReference type="GO" id="GO:0006355">
    <property type="term" value="P:regulation of DNA-templated transcription"/>
    <property type="evidence" value="ECO:0007669"/>
    <property type="project" value="UniProtKB-ARBA"/>
</dbReference>
<dbReference type="RefSeq" id="XP_013393555.1">
    <property type="nucleotide sequence ID" value="XM_013538101.1"/>
</dbReference>
<dbReference type="Gene3D" id="2.170.270.10">
    <property type="entry name" value="SET domain"/>
    <property type="match status" value="1"/>
</dbReference>
<feature type="compositionally biased region" description="Basic and acidic residues" evidence="11">
    <location>
        <begin position="503"/>
        <end position="519"/>
    </location>
</feature>
<dbReference type="PANTHER" id="PTHR16515:SF49">
    <property type="entry name" value="GASTRULA ZINC FINGER PROTEIN XLCGF49.1-LIKE-RELATED"/>
    <property type="match status" value="1"/>
</dbReference>
<evidence type="ECO:0000256" key="1">
    <source>
        <dbReference type="ARBA" id="ARBA00004123"/>
    </source>
</evidence>
<keyword evidence="14" id="KW-1185">Reference proteome</keyword>
<dbReference type="Pfam" id="PF00096">
    <property type="entry name" value="zf-C2H2"/>
    <property type="match status" value="8"/>
</dbReference>
<feature type="domain" description="C2H2-type" evidence="12">
    <location>
        <begin position="364"/>
        <end position="391"/>
    </location>
</feature>
<dbReference type="AlphaFoldDB" id="A0A1S3I5J9"/>
<dbReference type="InterPro" id="IPR046341">
    <property type="entry name" value="SET_dom_sf"/>
</dbReference>
<evidence type="ECO:0000256" key="6">
    <source>
        <dbReference type="ARBA" id="ARBA00023015"/>
    </source>
</evidence>
<dbReference type="SUPFAM" id="SSF57667">
    <property type="entry name" value="beta-beta-alpha zinc fingers"/>
    <property type="match status" value="4"/>
</dbReference>
<keyword evidence="9" id="KW-0539">Nucleus</keyword>
<evidence type="ECO:0000256" key="4">
    <source>
        <dbReference type="ARBA" id="ARBA00022771"/>
    </source>
</evidence>
<dbReference type="FunFam" id="3.30.160.60:FF:000112">
    <property type="entry name" value="Mds1 and evi1 complex locus protein"/>
    <property type="match status" value="1"/>
</dbReference>
<feature type="compositionally biased region" description="Acidic residues" evidence="11">
    <location>
        <begin position="826"/>
        <end position="841"/>
    </location>
</feature>
<evidence type="ECO:0000256" key="3">
    <source>
        <dbReference type="ARBA" id="ARBA00022737"/>
    </source>
</evidence>
<feature type="domain" description="C2H2-type" evidence="12">
    <location>
        <begin position="763"/>
        <end position="790"/>
    </location>
</feature>
<feature type="domain" description="C2H2-type" evidence="12">
    <location>
        <begin position="307"/>
        <end position="335"/>
    </location>
</feature>
<keyword evidence="4 10" id="KW-0863">Zinc-finger</keyword>
<feature type="region of interest" description="Disordered" evidence="11">
    <location>
        <begin position="267"/>
        <end position="291"/>
    </location>
</feature>
<dbReference type="STRING" id="7574.A0A1S3I5J9"/>
<evidence type="ECO:0000313" key="15">
    <source>
        <dbReference type="RefSeq" id="XP_013393555.1"/>
    </source>
</evidence>
<evidence type="ECO:0000259" key="13">
    <source>
        <dbReference type="PROSITE" id="PS50280"/>
    </source>
</evidence>
<proteinExistence type="predicted"/>
<dbReference type="Gene3D" id="3.30.160.60">
    <property type="entry name" value="Classic Zinc Finger"/>
    <property type="match status" value="6"/>
</dbReference>
<dbReference type="SMART" id="SM00355">
    <property type="entry name" value="ZnF_C2H2"/>
    <property type="match status" value="8"/>
</dbReference>
<evidence type="ECO:0000256" key="7">
    <source>
        <dbReference type="ARBA" id="ARBA00023125"/>
    </source>
</evidence>
<evidence type="ECO:0000256" key="11">
    <source>
        <dbReference type="SAM" id="MobiDB-lite"/>
    </source>
</evidence>
<feature type="region of interest" description="Disordered" evidence="11">
    <location>
        <begin position="57"/>
        <end position="81"/>
    </location>
</feature>
<dbReference type="Pfam" id="PF21549">
    <property type="entry name" value="PRDM2_PR"/>
    <property type="match status" value="1"/>
</dbReference>
<gene>
    <name evidence="15" type="primary">LOC106161219</name>
</gene>